<organism evidence="1">
    <name type="scientific">marine sediment metagenome</name>
    <dbReference type="NCBI Taxonomy" id="412755"/>
    <lineage>
        <taxon>unclassified sequences</taxon>
        <taxon>metagenomes</taxon>
        <taxon>ecological metagenomes</taxon>
    </lineage>
</organism>
<dbReference type="AlphaFoldDB" id="A0A0F9K0U4"/>
<accession>A0A0F9K0U4</accession>
<gene>
    <name evidence="1" type="ORF">LCGC14_1388310</name>
</gene>
<protein>
    <submittedName>
        <fullName evidence="1">Uncharacterized protein</fullName>
    </submittedName>
</protein>
<reference evidence="1" key="1">
    <citation type="journal article" date="2015" name="Nature">
        <title>Complex archaea that bridge the gap between prokaryotes and eukaryotes.</title>
        <authorList>
            <person name="Spang A."/>
            <person name="Saw J.H."/>
            <person name="Jorgensen S.L."/>
            <person name="Zaremba-Niedzwiedzka K."/>
            <person name="Martijn J."/>
            <person name="Lind A.E."/>
            <person name="van Eijk R."/>
            <person name="Schleper C."/>
            <person name="Guy L."/>
            <person name="Ettema T.J."/>
        </authorList>
    </citation>
    <scope>NUCLEOTIDE SEQUENCE</scope>
</reference>
<comment type="caution">
    <text evidence="1">The sequence shown here is derived from an EMBL/GenBank/DDBJ whole genome shotgun (WGS) entry which is preliminary data.</text>
</comment>
<proteinExistence type="predicted"/>
<dbReference type="EMBL" id="LAZR01008942">
    <property type="protein sequence ID" value="KKM75623.1"/>
    <property type="molecule type" value="Genomic_DNA"/>
</dbReference>
<sequence length="92" mass="10687">MQTANTVGPFSWNIDTSGIPQYPFRSWQVWVRLRLRRTEGSFDFLSAGFYINAPQQGSRNFFTGIRSGLFAWTWDLGRYLPLTRYVDFPPTG</sequence>
<name>A0A0F9K0U4_9ZZZZ</name>
<evidence type="ECO:0000313" key="1">
    <source>
        <dbReference type="EMBL" id="KKM75623.1"/>
    </source>
</evidence>